<name>A0A225VFZ7_9STRA</name>
<evidence type="ECO:0000313" key="2">
    <source>
        <dbReference type="Proteomes" id="UP000198211"/>
    </source>
</evidence>
<evidence type="ECO:0000313" key="1">
    <source>
        <dbReference type="EMBL" id="OWZ03788.1"/>
    </source>
</evidence>
<gene>
    <name evidence="1" type="ORF">PHMEG_00024423</name>
</gene>
<dbReference type="Proteomes" id="UP000198211">
    <property type="component" value="Unassembled WGS sequence"/>
</dbReference>
<dbReference type="AlphaFoldDB" id="A0A225VFZ7"/>
<dbReference type="OrthoDB" id="107510at2759"/>
<organism evidence="1 2">
    <name type="scientific">Phytophthora megakarya</name>
    <dbReference type="NCBI Taxonomy" id="4795"/>
    <lineage>
        <taxon>Eukaryota</taxon>
        <taxon>Sar</taxon>
        <taxon>Stramenopiles</taxon>
        <taxon>Oomycota</taxon>
        <taxon>Peronosporomycetes</taxon>
        <taxon>Peronosporales</taxon>
        <taxon>Peronosporaceae</taxon>
        <taxon>Phytophthora</taxon>
    </lineage>
</organism>
<protein>
    <submittedName>
        <fullName evidence="1">Uncharacterized protein</fullName>
    </submittedName>
</protein>
<sequence>MFITHMQQSITALHPTQTIIRLSADRLERQSTLMAMKDQKLNDAKRFISEWSRDLDTNLSFSQENQFESLDGGFSVIRFDNAPMHGTTVKAAFDAVVHSMQNVDILISELFGSITIREDTNFDASDIYQMRLVSTTTHGAVVESNSVIFSEYVESPSGSYAIIAGDFVDEDKLYPYRTNERVRRNTLTVVMIKSAKSSYGQDVVVGTRWTCLNLAHTQLDIPMNGLKELKEVSMAWGDTIKKAILERLAKSDQ</sequence>
<accession>A0A225VFZ7</accession>
<dbReference type="EMBL" id="NBNE01005330">
    <property type="protein sequence ID" value="OWZ03788.1"/>
    <property type="molecule type" value="Genomic_DNA"/>
</dbReference>
<keyword evidence="2" id="KW-1185">Reference proteome</keyword>
<comment type="caution">
    <text evidence="1">The sequence shown here is derived from an EMBL/GenBank/DDBJ whole genome shotgun (WGS) entry which is preliminary data.</text>
</comment>
<proteinExistence type="predicted"/>
<reference evidence="2" key="1">
    <citation type="submission" date="2017-03" db="EMBL/GenBank/DDBJ databases">
        <title>Phytopthora megakarya and P. palmivora, two closely related causual agents of cacao black pod achieved similar genome size and gene model numbers by different mechanisms.</title>
        <authorList>
            <person name="Ali S."/>
            <person name="Shao J."/>
            <person name="Larry D.J."/>
            <person name="Kronmiller B."/>
            <person name="Shen D."/>
            <person name="Strem M.D."/>
            <person name="Melnick R.L."/>
            <person name="Guiltinan M.J."/>
            <person name="Tyler B.M."/>
            <person name="Meinhardt L.W."/>
            <person name="Bailey B.A."/>
        </authorList>
    </citation>
    <scope>NUCLEOTIDE SEQUENCE [LARGE SCALE GENOMIC DNA]</scope>
    <source>
        <strain evidence="2">zdho120</strain>
    </source>
</reference>